<dbReference type="InParanoid" id="A0A4S2MNJ8"/>
<dbReference type="AlphaFoldDB" id="A0A4S2MNJ8"/>
<accession>A0A4S2MNJ8</accession>
<protein>
    <submittedName>
        <fullName evidence="1">Uncharacterized protein</fullName>
    </submittedName>
</protein>
<evidence type="ECO:0000313" key="1">
    <source>
        <dbReference type="EMBL" id="TGZ76809.1"/>
    </source>
</evidence>
<gene>
    <name evidence="1" type="ORF">EX30DRAFT_228236</name>
</gene>
<reference evidence="1 2" key="1">
    <citation type="submission" date="2019-04" db="EMBL/GenBank/DDBJ databases">
        <title>Comparative genomics and transcriptomics to analyze fruiting body development in filamentous ascomycetes.</title>
        <authorList>
            <consortium name="DOE Joint Genome Institute"/>
            <person name="Lutkenhaus R."/>
            <person name="Traeger S."/>
            <person name="Breuer J."/>
            <person name="Kuo A."/>
            <person name="Lipzen A."/>
            <person name="Pangilinan J."/>
            <person name="Dilworth D."/>
            <person name="Sandor L."/>
            <person name="Poggeler S."/>
            <person name="Barry K."/>
            <person name="Grigoriev I.V."/>
            <person name="Nowrousian M."/>
        </authorList>
    </citation>
    <scope>NUCLEOTIDE SEQUENCE [LARGE SCALE GENOMIC DNA]</scope>
    <source>
        <strain evidence="1 2">CBS 389.68</strain>
    </source>
</reference>
<sequence>MTTLPFNRIIMIPAETINDNFAQLFARYPELRTVKLSHPEYGSINVELDSPQIFIPDGNDSTKINLQLRFKSGRMWHTTWGGIMDVANWNILIELDLFSPDSSTIDLKPFTLSTVSTNQSSFRATLARRGLS</sequence>
<dbReference type="Proteomes" id="UP000298138">
    <property type="component" value="Unassembled WGS sequence"/>
</dbReference>
<name>A0A4S2MNJ8_9PEZI</name>
<organism evidence="1 2">
    <name type="scientific">Ascodesmis nigricans</name>
    <dbReference type="NCBI Taxonomy" id="341454"/>
    <lineage>
        <taxon>Eukaryota</taxon>
        <taxon>Fungi</taxon>
        <taxon>Dikarya</taxon>
        <taxon>Ascomycota</taxon>
        <taxon>Pezizomycotina</taxon>
        <taxon>Pezizomycetes</taxon>
        <taxon>Pezizales</taxon>
        <taxon>Ascodesmidaceae</taxon>
        <taxon>Ascodesmis</taxon>
    </lineage>
</organism>
<dbReference type="EMBL" id="ML220166">
    <property type="protein sequence ID" value="TGZ76809.1"/>
    <property type="molecule type" value="Genomic_DNA"/>
</dbReference>
<proteinExistence type="predicted"/>
<dbReference type="OrthoDB" id="5429442at2759"/>
<keyword evidence="2" id="KW-1185">Reference proteome</keyword>
<evidence type="ECO:0000313" key="2">
    <source>
        <dbReference type="Proteomes" id="UP000298138"/>
    </source>
</evidence>